<keyword evidence="6" id="KW-1185">Reference proteome</keyword>
<comment type="caution">
    <text evidence="5">The sequence shown here is derived from an EMBL/GenBank/DDBJ whole genome shotgun (WGS) entry which is preliminary data.</text>
</comment>
<dbReference type="Proteomes" id="UP000531168">
    <property type="component" value="Unassembled WGS sequence"/>
</dbReference>
<evidence type="ECO:0000256" key="1">
    <source>
        <dbReference type="ARBA" id="ARBA00004496"/>
    </source>
</evidence>
<dbReference type="AlphaFoldDB" id="A0A7L0MMU4"/>
<feature type="coiled-coil region" evidence="4">
    <location>
        <begin position="269"/>
        <end position="352"/>
    </location>
</feature>
<sequence>RAEQQRNEALLNVEELTRAFKKYKEKITETLEKVKAEEIILGNRLINCEKDKEKLNEKCVSYRKDLDILQEQLRQLKEENHSTNEEIKTLEVKNTEIVSTLTRSDQRIRELESELQEKEIALQEKNVLISENTELRALTAQQRNRLKLCHQEIEDSREELHILETIISQLSLSTPEEFKWHHLKHQLSSSSTKEALSESCELSKLLIADQSIKLAVKEAEARKPCANMTVCTGAEHVANDNEGQENSLLRDLETEPVRLLRSQGERRRCRQLELISKQFEKEKQRFQKEIEELSTKLTKAEDENSSLKTSMAQRASHFQVMQEDLLKKASKASSLQKEITKKSSQLSVLEKQLEEKTSAYSVVATRNTELEQELMVKCSQCIYELETAVSEELEKITSAFETTKLADLEQHKKMEKQV</sequence>
<reference evidence="5 6" key="1">
    <citation type="submission" date="2019-09" db="EMBL/GenBank/DDBJ databases">
        <title>Bird 10,000 Genomes (B10K) Project - Family phase.</title>
        <authorList>
            <person name="Zhang G."/>
        </authorList>
    </citation>
    <scope>NUCLEOTIDE SEQUENCE [LARGE SCALE GENOMIC DNA]</scope>
    <source>
        <strain evidence="5">B10K-DU-001-46</strain>
        <tissue evidence="5">Muscle</tissue>
    </source>
</reference>
<evidence type="ECO:0000313" key="5">
    <source>
        <dbReference type="EMBL" id="NXK82221.1"/>
    </source>
</evidence>
<feature type="non-terminal residue" evidence="5">
    <location>
        <position position="1"/>
    </location>
</feature>
<dbReference type="PANTHER" id="PTHR18875:SF8">
    <property type="entry name" value="COILED-COIL DOMAIN-CONTAINING PROTEIN 18"/>
    <property type="match status" value="1"/>
</dbReference>
<feature type="non-terminal residue" evidence="5">
    <location>
        <position position="418"/>
    </location>
</feature>
<feature type="coiled-coil region" evidence="4">
    <location>
        <begin position="6"/>
        <end position="128"/>
    </location>
</feature>
<evidence type="ECO:0000256" key="3">
    <source>
        <dbReference type="ARBA" id="ARBA00023054"/>
    </source>
</evidence>
<gene>
    <name evidence="5" type="primary">Ccdc18</name>
    <name evidence="5" type="ORF">AMAGUI_R00776</name>
</gene>
<organism evidence="5 6">
    <name type="scientific">Amazona guildingii</name>
    <dbReference type="NCBI Taxonomy" id="175529"/>
    <lineage>
        <taxon>Eukaryota</taxon>
        <taxon>Metazoa</taxon>
        <taxon>Chordata</taxon>
        <taxon>Craniata</taxon>
        <taxon>Vertebrata</taxon>
        <taxon>Euteleostomi</taxon>
        <taxon>Archelosauria</taxon>
        <taxon>Archosauria</taxon>
        <taxon>Dinosauria</taxon>
        <taxon>Saurischia</taxon>
        <taxon>Theropoda</taxon>
        <taxon>Coelurosauria</taxon>
        <taxon>Aves</taxon>
        <taxon>Neognathae</taxon>
        <taxon>Neoaves</taxon>
        <taxon>Telluraves</taxon>
        <taxon>Australaves</taxon>
        <taxon>Psittaciformes</taxon>
        <taxon>Psittacidae</taxon>
        <taxon>Amazona</taxon>
    </lineage>
</organism>
<dbReference type="EMBL" id="VXAR01011796">
    <property type="protein sequence ID" value="NXK82221.1"/>
    <property type="molecule type" value="Genomic_DNA"/>
</dbReference>
<proteinExistence type="predicted"/>
<name>A0A7L0MMU4_9PSIT</name>
<evidence type="ECO:0000256" key="4">
    <source>
        <dbReference type="SAM" id="Coils"/>
    </source>
</evidence>
<evidence type="ECO:0000313" key="6">
    <source>
        <dbReference type="Proteomes" id="UP000531168"/>
    </source>
</evidence>
<dbReference type="PANTHER" id="PTHR18875">
    <property type="entry name" value="SARCOMA ANTIGEN NY-SAR-24/CYTOSKELETAL PROTEIN SOJO"/>
    <property type="match status" value="1"/>
</dbReference>
<keyword evidence="3 4" id="KW-0175">Coiled coil</keyword>
<accession>A0A7L0MMU4</accession>
<evidence type="ECO:0000256" key="2">
    <source>
        <dbReference type="ARBA" id="ARBA00022490"/>
    </source>
</evidence>
<keyword evidence="2" id="KW-0963">Cytoplasm</keyword>
<dbReference type="GO" id="GO:0005737">
    <property type="term" value="C:cytoplasm"/>
    <property type="evidence" value="ECO:0007669"/>
    <property type="project" value="UniProtKB-SubCell"/>
</dbReference>
<protein>
    <submittedName>
        <fullName evidence="5">CCD18 protein</fullName>
    </submittedName>
</protein>
<comment type="subcellular location">
    <subcellularLocation>
        <location evidence="1">Cytoplasm</location>
    </subcellularLocation>
</comment>